<dbReference type="EMBL" id="JACHIN010000024">
    <property type="protein sequence ID" value="MBB5084564.1"/>
    <property type="molecule type" value="Genomic_DNA"/>
</dbReference>
<dbReference type="Gene3D" id="3.40.50.12500">
    <property type="match status" value="1"/>
</dbReference>
<dbReference type="GO" id="GO:0047653">
    <property type="term" value="F:allantoin racemase activity"/>
    <property type="evidence" value="ECO:0007669"/>
    <property type="project" value="UniProtKB-EC"/>
</dbReference>
<reference evidence="2 3" key="1">
    <citation type="submission" date="2020-08" db="EMBL/GenBank/DDBJ databases">
        <title>Genomic Encyclopedia of Type Strains, Phase IV (KMG-IV): sequencing the most valuable type-strain genomes for metagenomic binning, comparative biology and taxonomic classification.</title>
        <authorList>
            <person name="Goeker M."/>
        </authorList>
    </citation>
    <scope>NUCLEOTIDE SEQUENCE [LARGE SCALE GENOMIC DNA]</scope>
    <source>
        <strain evidence="2 3">DSM 45385</strain>
    </source>
</reference>
<name>A0A7W8EM32_9ACTN</name>
<dbReference type="InterPro" id="IPR053714">
    <property type="entry name" value="Iso_Racemase_Enz_sf"/>
</dbReference>
<protein>
    <submittedName>
        <fullName evidence="2">Allantoin racemase</fullName>
        <ecNumber evidence="2">5.1.99.3</ecNumber>
    </submittedName>
</protein>
<keyword evidence="3" id="KW-1185">Reference proteome</keyword>
<dbReference type="EC" id="5.1.99.3" evidence="2"/>
<evidence type="ECO:0000313" key="2">
    <source>
        <dbReference type="EMBL" id="MBB5084564.1"/>
    </source>
</evidence>
<keyword evidence="2" id="KW-0413">Isomerase</keyword>
<accession>A0A7W8EM32</accession>
<sequence length="263" mass="28291">MRIWFQKHAVEGRSPLLDKLYAEHLSKVAGPGTTIEIHTLPPQTYAAELPEELVGFGPLGLLFGDFFARTASTAERDGCAAWISGAGQDPGLAAARVRATIPVIGYGDATWHAARHERHRLGLIGFIPHLAEPITDNIRAAGATLAAYEMIDDGAAVVTRALAQDFDPFVRAYTAAARRAARAGAQWLVPAEGIPNEILVHLGIRDLHGLPVIDPGGLAVKTAEHLVRLRDLGITARSDAGYWNRRPPAVVLEHAERILGARP</sequence>
<organism evidence="2 3">
    <name type="scientific">Nonomuraea endophytica</name>
    <dbReference type="NCBI Taxonomy" id="714136"/>
    <lineage>
        <taxon>Bacteria</taxon>
        <taxon>Bacillati</taxon>
        <taxon>Actinomycetota</taxon>
        <taxon>Actinomycetes</taxon>
        <taxon>Streptosporangiales</taxon>
        <taxon>Streptosporangiaceae</taxon>
        <taxon>Nonomuraea</taxon>
    </lineage>
</organism>
<dbReference type="Pfam" id="PF01177">
    <property type="entry name" value="Asp_Glu_race"/>
    <property type="match status" value="1"/>
</dbReference>
<dbReference type="InterPro" id="IPR015942">
    <property type="entry name" value="Asp/Glu/hydantoin_racemase"/>
</dbReference>
<dbReference type="Proteomes" id="UP000568380">
    <property type="component" value="Unassembled WGS sequence"/>
</dbReference>
<dbReference type="RefSeq" id="WP_184974732.1">
    <property type="nucleotide sequence ID" value="NZ_JACHIN010000024.1"/>
</dbReference>
<comment type="similarity">
    <text evidence="1">Belongs to the HyuE racemase family.</text>
</comment>
<proteinExistence type="inferred from homology"/>
<evidence type="ECO:0000256" key="1">
    <source>
        <dbReference type="ARBA" id="ARBA00038414"/>
    </source>
</evidence>
<dbReference type="GO" id="GO:0047661">
    <property type="term" value="F:amino-acid racemase activity"/>
    <property type="evidence" value="ECO:0007669"/>
    <property type="project" value="InterPro"/>
</dbReference>
<evidence type="ECO:0000313" key="3">
    <source>
        <dbReference type="Proteomes" id="UP000568380"/>
    </source>
</evidence>
<dbReference type="AlphaFoldDB" id="A0A7W8EM32"/>
<comment type="caution">
    <text evidence="2">The sequence shown here is derived from an EMBL/GenBank/DDBJ whole genome shotgun (WGS) entry which is preliminary data.</text>
</comment>
<gene>
    <name evidence="2" type="ORF">HNR40_010073</name>
</gene>